<reference evidence="1 3" key="1">
    <citation type="submission" date="2017-11" db="EMBL/GenBank/DDBJ databases">
        <title>Comparitive Functional Genomics of Dry Heat Resistant strains isolated from the Viking Spacecraft.</title>
        <authorList>
            <person name="Seuylemezian A."/>
            <person name="Cooper K."/>
            <person name="Vaishampayan P."/>
        </authorList>
    </citation>
    <scope>NUCLEOTIDE SEQUENCE [LARGE SCALE GENOMIC DNA]</scope>
    <source>
        <strain evidence="1 3">M4.6</strain>
    </source>
</reference>
<dbReference type="OrthoDB" id="2456726at2"/>
<reference evidence="2 4" key="2">
    <citation type="submission" date="2017-12" db="EMBL/GenBank/DDBJ databases">
        <title>Comparative Functional Genomics of Dry Heat Resistant strains isolated from the Viking Spacecraft.</title>
        <authorList>
            <person name="Seuylemezian A."/>
            <person name="Cooper K."/>
            <person name="Vaishampayan P."/>
        </authorList>
    </citation>
    <scope>NUCLEOTIDE SEQUENCE [LARGE SCALE GENOMIC DNA]</scope>
    <source>
        <strain evidence="2 4">ATCC 29669</strain>
    </source>
</reference>
<dbReference type="Proteomes" id="UP000234951">
    <property type="component" value="Unassembled WGS sequence"/>
</dbReference>
<accession>A0A2N5GHZ0</accession>
<evidence type="ECO:0000313" key="2">
    <source>
        <dbReference type="EMBL" id="PLS00702.1"/>
    </source>
</evidence>
<dbReference type="Pfam" id="PF14179">
    <property type="entry name" value="YppG"/>
    <property type="match status" value="1"/>
</dbReference>
<dbReference type="InterPro" id="IPR025555">
    <property type="entry name" value="YppG"/>
</dbReference>
<evidence type="ECO:0000313" key="1">
    <source>
        <dbReference type="EMBL" id="PLR80477.1"/>
    </source>
</evidence>
<comment type="caution">
    <text evidence="1">The sequence shown here is derived from an EMBL/GenBank/DDBJ whole genome shotgun (WGS) entry which is preliminary data.</text>
</comment>
<protein>
    <recommendedName>
        <fullName evidence="5">Spore coat protein</fullName>
    </recommendedName>
</protein>
<organism evidence="1 3">
    <name type="scientific">Bacillus canaveralius</name>
    <dbReference type="NCBI Taxonomy" id="1403243"/>
    <lineage>
        <taxon>Bacteria</taxon>
        <taxon>Bacillati</taxon>
        <taxon>Bacillota</taxon>
        <taxon>Bacilli</taxon>
        <taxon>Bacillales</taxon>
        <taxon>Bacillaceae</taxon>
        <taxon>Bacillus</taxon>
    </lineage>
</organism>
<evidence type="ECO:0000313" key="3">
    <source>
        <dbReference type="Proteomes" id="UP000234951"/>
    </source>
</evidence>
<evidence type="ECO:0008006" key="5">
    <source>
        <dbReference type="Google" id="ProtNLM"/>
    </source>
</evidence>
<dbReference type="Proteomes" id="UP000235114">
    <property type="component" value="Unassembled WGS sequence"/>
</dbReference>
<evidence type="ECO:0000313" key="4">
    <source>
        <dbReference type="Proteomes" id="UP000235114"/>
    </source>
</evidence>
<sequence>MQHPYFQQANINPYLQYSGPQIPPMNASGNGYTPYQAPYTQSFYQGNGGTTYVPHQPSFSQMVFQNPLHPIEEMYTANTNYVQQQNPYPGVNPYPKNMFMAKQSSGMKSILNSFKGQDGSLDINKMVNTAGQMMNAVSQVSSMIKGIGGTLKV</sequence>
<dbReference type="EMBL" id="PGVD01000006">
    <property type="protein sequence ID" value="PLS00702.1"/>
    <property type="molecule type" value="Genomic_DNA"/>
</dbReference>
<keyword evidence="4" id="KW-1185">Reference proteome</keyword>
<proteinExistence type="predicted"/>
<dbReference type="EMBL" id="PGVA01000051">
    <property type="protein sequence ID" value="PLR80477.1"/>
    <property type="molecule type" value="Genomic_DNA"/>
</dbReference>
<dbReference type="AlphaFoldDB" id="A0A2N5GHZ0"/>
<gene>
    <name evidence="1" type="ORF">CU635_18080</name>
    <name evidence="2" type="ORF">CVD25_01620</name>
</gene>
<name>A0A2N5GHZ0_9BACI</name>